<evidence type="ECO:0000256" key="2">
    <source>
        <dbReference type="ARBA" id="ARBA00008847"/>
    </source>
</evidence>
<evidence type="ECO:0000256" key="7">
    <source>
        <dbReference type="HAMAP-Rule" id="MF_01215"/>
    </source>
</evidence>
<comment type="similarity">
    <text evidence="2 7">Belongs to the OMP decarboxylase family. Type 2 subfamily.</text>
</comment>
<dbReference type="Pfam" id="PF00215">
    <property type="entry name" value="OMPdecase"/>
    <property type="match status" value="1"/>
</dbReference>
<keyword evidence="4 7" id="KW-0665">Pyrimidine biosynthesis</keyword>
<sequence length="284" mass="32064">MIIDRLCEEVKKYGPVCVGLDTKIEYLPEYLKDKDISDSEKLFEFNRKIIDDTLDTCACYKVQIAHYESLGLEGLKAYSETLKYIKENNKLSIGDIKRGDILSTATMYAKAHFEGEFEADFITVNPYMGEDAISPYYEYIKSKEKGLFVLMKTSNPSSSDFQDLEVKDEKLYMEVAKKIESWGEEFVGQSGYSSIGGVVGLTGAGELINIKNELKNSFFLIPGYGAQGGDPKVLKQLFKDGICAVINSSRKIITAHKNVDETETFSLCARKETLRMREDIGWEK</sequence>
<dbReference type="HAMAP" id="MF_01215">
    <property type="entry name" value="OMPdecase_type2"/>
    <property type="match status" value="1"/>
</dbReference>
<keyword evidence="5 7" id="KW-0456">Lyase</keyword>
<dbReference type="PANTHER" id="PTHR43375">
    <property type="entry name" value="OROTIDINE 5'-PHOSPHATE DECARBOXYLASE"/>
    <property type="match status" value="1"/>
</dbReference>
<dbReference type="FunFam" id="3.20.20.70:FF:000246">
    <property type="entry name" value="Orotidine 5'-phosphate decarboxylase"/>
    <property type="match status" value="1"/>
</dbReference>
<reference evidence="9 10" key="1">
    <citation type="submission" date="2017-06" db="EMBL/GenBank/DDBJ databases">
        <title>Draft genome sequence of anaerobic fermentative bacterium Anaeromicrobium sediminis DY2726D isolated from West Pacific Ocean sediments.</title>
        <authorList>
            <person name="Zeng X."/>
        </authorList>
    </citation>
    <scope>NUCLEOTIDE SEQUENCE [LARGE SCALE GENOMIC DNA]</scope>
    <source>
        <strain evidence="9 10">DY2726D</strain>
    </source>
</reference>
<dbReference type="InterPro" id="IPR001754">
    <property type="entry name" value="OMPdeCOase_dom"/>
</dbReference>
<keyword evidence="10" id="KW-1185">Reference proteome</keyword>
<evidence type="ECO:0000256" key="5">
    <source>
        <dbReference type="ARBA" id="ARBA00023239"/>
    </source>
</evidence>
<dbReference type="InterPro" id="IPR011995">
    <property type="entry name" value="OMPdecase_type-2"/>
</dbReference>
<dbReference type="RefSeq" id="WP_095136184.1">
    <property type="nucleotide sequence ID" value="NZ_NIBG01000038.1"/>
</dbReference>
<accession>A0A267MBI2</accession>
<evidence type="ECO:0000259" key="8">
    <source>
        <dbReference type="SMART" id="SM00934"/>
    </source>
</evidence>
<dbReference type="Proteomes" id="UP000216024">
    <property type="component" value="Unassembled WGS sequence"/>
</dbReference>
<dbReference type="InterPro" id="IPR011060">
    <property type="entry name" value="RibuloseP-bd_barrel"/>
</dbReference>
<dbReference type="NCBIfam" id="TIGR02127">
    <property type="entry name" value="pyrF_sub2"/>
    <property type="match status" value="1"/>
</dbReference>
<dbReference type="SUPFAM" id="SSF51366">
    <property type="entry name" value="Ribulose-phoshate binding barrel"/>
    <property type="match status" value="1"/>
</dbReference>
<dbReference type="GO" id="GO:0006207">
    <property type="term" value="P:'de novo' pyrimidine nucleobase biosynthetic process"/>
    <property type="evidence" value="ECO:0007669"/>
    <property type="project" value="InterPro"/>
</dbReference>
<dbReference type="EMBL" id="NIBG01000038">
    <property type="protein sequence ID" value="PAB56170.1"/>
    <property type="molecule type" value="Genomic_DNA"/>
</dbReference>
<gene>
    <name evidence="7 9" type="primary">pyrF</name>
    <name evidence="9" type="ORF">CCE28_21230</name>
</gene>
<evidence type="ECO:0000313" key="9">
    <source>
        <dbReference type="EMBL" id="PAB56170.1"/>
    </source>
</evidence>
<evidence type="ECO:0000313" key="10">
    <source>
        <dbReference type="Proteomes" id="UP000216024"/>
    </source>
</evidence>
<dbReference type="GO" id="GO:0004590">
    <property type="term" value="F:orotidine-5'-phosphate decarboxylase activity"/>
    <property type="evidence" value="ECO:0007669"/>
    <property type="project" value="UniProtKB-UniRule"/>
</dbReference>
<proteinExistence type="inferred from homology"/>
<evidence type="ECO:0000256" key="6">
    <source>
        <dbReference type="ARBA" id="ARBA00049157"/>
    </source>
</evidence>
<dbReference type="InterPro" id="IPR013785">
    <property type="entry name" value="Aldolase_TIM"/>
</dbReference>
<feature type="active site" description="Proton donor" evidence="7">
    <location>
        <position position="97"/>
    </location>
</feature>
<dbReference type="CDD" id="cd04725">
    <property type="entry name" value="OMP_decarboxylase_like"/>
    <property type="match status" value="1"/>
</dbReference>
<evidence type="ECO:0000256" key="3">
    <source>
        <dbReference type="ARBA" id="ARBA00022793"/>
    </source>
</evidence>
<dbReference type="AlphaFoldDB" id="A0A267MBI2"/>
<dbReference type="Gene3D" id="3.20.20.70">
    <property type="entry name" value="Aldolase class I"/>
    <property type="match status" value="1"/>
</dbReference>
<organism evidence="9 10">
    <name type="scientific">Anaeromicrobium sediminis</name>
    <dbReference type="NCBI Taxonomy" id="1478221"/>
    <lineage>
        <taxon>Bacteria</taxon>
        <taxon>Bacillati</taxon>
        <taxon>Bacillota</taxon>
        <taxon>Clostridia</taxon>
        <taxon>Peptostreptococcales</taxon>
        <taxon>Thermotaleaceae</taxon>
        <taxon>Anaeromicrobium</taxon>
    </lineage>
</organism>
<feature type="domain" description="Orotidine 5'-phosphate decarboxylase" evidence="8">
    <location>
        <begin position="15"/>
        <end position="265"/>
    </location>
</feature>
<keyword evidence="3 7" id="KW-0210">Decarboxylase</keyword>
<dbReference type="GO" id="GO:0044205">
    <property type="term" value="P:'de novo' UMP biosynthetic process"/>
    <property type="evidence" value="ECO:0007669"/>
    <property type="project" value="UniProtKB-UniRule"/>
</dbReference>
<dbReference type="OrthoDB" id="9808470at2"/>
<dbReference type="EC" id="4.1.1.23" evidence="7"/>
<evidence type="ECO:0000256" key="4">
    <source>
        <dbReference type="ARBA" id="ARBA00022975"/>
    </source>
</evidence>
<comment type="catalytic activity">
    <reaction evidence="6 7">
        <text>orotidine 5'-phosphate + H(+) = UMP + CO2</text>
        <dbReference type="Rhea" id="RHEA:11596"/>
        <dbReference type="ChEBI" id="CHEBI:15378"/>
        <dbReference type="ChEBI" id="CHEBI:16526"/>
        <dbReference type="ChEBI" id="CHEBI:57538"/>
        <dbReference type="ChEBI" id="CHEBI:57865"/>
        <dbReference type="EC" id="4.1.1.23"/>
    </reaction>
</comment>
<name>A0A267MBI2_9FIRM</name>
<dbReference type="PANTHER" id="PTHR43375:SF1">
    <property type="entry name" value="OROTIDINE 5'-PHOSPHATE DECARBOXYLASE"/>
    <property type="match status" value="1"/>
</dbReference>
<protein>
    <recommendedName>
        <fullName evidence="7">Orotidine 5'-phosphate decarboxylase</fullName>
        <ecNumber evidence="7">4.1.1.23</ecNumber>
    </recommendedName>
    <alternativeName>
        <fullName evidence="7">OMP decarboxylase</fullName>
        <shortName evidence="7">OMPDCase</shortName>
        <shortName evidence="7">OMPdecase</shortName>
    </alternativeName>
</protein>
<dbReference type="UniPathway" id="UPA00070">
    <property type="reaction ID" value="UER00120"/>
</dbReference>
<dbReference type="SMART" id="SM00934">
    <property type="entry name" value="OMPdecase"/>
    <property type="match status" value="1"/>
</dbReference>
<comment type="caution">
    <text evidence="9">The sequence shown here is derived from an EMBL/GenBank/DDBJ whole genome shotgun (WGS) entry which is preliminary data.</text>
</comment>
<comment type="pathway">
    <text evidence="1 7">Pyrimidine metabolism; UMP biosynthesis via de novo pathway; UMP from orotate: step 2/2.</text>
</comment>
<evidence type="ECO:0000256" key="1">
    <source>
        <dbReference type="ARBA" id="ARBA00004861"/>
    </source>
</evidence>